<dbReference type="InterPro" id="IPR001680">
    <property type="entry name" value="WD40_rpt"/>
</dbReference>
<evidence type="ECO:0000256" key="2">
    <source>
        <dbReference type="ARBA" id="ARBA00004496"/>
    </source>
</evidence>
<protein>
    <recommendedName>
        <fullName evidence="5">Elongator complex protein 2</fullName>
    </recommendedName>
</protein>
<comment type="subcellular location">
    <subcellularLocation>
        <location evidence="2">Cytoplasm</location>
    </subcellularLocation>
    <subcellularLocation>
        <location evidence="1">Nucleus</location>
    </subcellularLocation>
</comment>
<dbReference type="PROSITE" id="PS50082">
    <property type="entry name" value="WD_REPEATS_2"/>
    <property type="match status" value="2"/>
</dbReference>
<dbReference type="InterPro" id="IPR036322">
    <property type="entry name" value="WD40_repeat_dom_sf"/>
</dbReference>
<name>A0ABN8T3K1_9CNID</name>
<dbReference type="InterPro" id="IPR020472">
    <property type="entry name" value="WD40_PAC1"/>
</dbReference>
<evidence type="ECO:0000256" key="5">
    <source>
        <dbReference type="ARBA" id="ARBA00020267"/>
    </source>
</evidence>
<proteinExistence type="inferred from homology"/>
<keyword evidence="13" id="KW-1185">Reference proteome</keyword>
<dbReference type="SUPFAM" id="SSF50978">
    <property type="entry name" value="WD40 repeat-like"/>
    <property type="match status" value="1"/>
</dbReference>
<feature type="non-terminal residue" evidence="12">
    <location>
        <position position="1"/>
    </location>
</feature>
<keyword evidence="10" id="KW-0539">Nucleus</keyword>
<dbReference type="Pfam" id="PF00400">
    <property type="entry name" value="WD40"/>
    <property type="match status" value="3"/>
</dbReference>
<evidence type="ECO:0000256" key="4">
    <source>
        <dbReference type="ARBA" id="ARBA00005881"/>
    </source>
</evidence>
<evidence type="ECO:0000256" key="9">
    <source>
        <dbReference type="ARBA" id="ARBA00022737"/>
    </source>
</evidence>
<gene>
    <name evidence="12" type="ORF">PEVE_00037244</name>
</gene>
<keyword evidence="8" id="KW-0819">tRNA processing</keyword>
<evidence type="ECO:0000256" key="7">
    <source>
        <dbReference type="ARBA" id="ARBA00022574"/>
    </source>
</evidence>
<keyword evidence="6" id="KW-0963">Cytoplasm</keyword>
<keyword evidence="9" id="KW-0677">Repeat</keyword>
<dbReference type="PRINTS" id="PR00320">
    <property type="entry name" value="GPROTEINBRPT"/>
</dbReference>
<evidence type="ECO:0000256" key="3">
    <source>
        <dbReference type="ARBA" id="ARBA00005043"/>
    </source>
</evidence>
<dbReference type="Proteomes" id="UP001159427">
    <property type="component" value="Unassembled WGS sequence"/>
</dbReference>
<dbReference type="PANTHER" id="PTHR44111:SF1">
    <property type="entry name" value="ELONGATOR COMPLEX PROTEIN 2"/>
    <property type="match status" value="1"/>
</dbReference>
<sequence>EYELISGSTDKTVIVWQRKTTEDYQWKMCAILEGHEGAVNSVAVVTIQVSNNNADMKTVIVSASADSSVRIWERRGSGDKFTCLQTLSFGKGFILAVAVSILPGTVVPVIACGGEDSKVHLFTQKYDKFVKVQSLLGHEDWIRGVEFTKEDRGDLLLASCAQDTFIRIWRVSSDNKVQEAEPEILCDKMPELKLTSNIFSVADKEFSVVLESVLTGHEGWIYGVHWHPFVRKDDGSITQPMSLLTASMDKTLIVWTPEEDSGVWLEKVRVGEVGGTTLGFYGGVFSPDGHSILGHGYQGAFHLWNNVTHESRWEPGVAVSGHFGPVQVW</sequence>
<comment type="similarity">
    <text evidence="4">Belongs to the WD repeat ELP2 family.</text>
</comment>
<organism evidence="12 13">
    <name type="scientific">Porites evermanni</name>
    <dbReference type="NCBI Taxonomy" id="104178"/>
    <lineage>
        <taxon>Eukaryota</taxon>
        <taxon>Metazoa</taxon>
        <taxon>Cnidaria</taxon>
        <taxon>Anthozoa</taxon>
        <taxon>Hexacorallia</taxon>
        <taxon>Scleractinia</taxon>
        <taxon>Fungiina</taxon>
        <taxon>Poritidae</taxon>
        <taxon>Porites</taxon>
    </lineage>
</organism>
<dbReference type="InterPro" id="IPR037289">
    <property type="entry name" value="Elp2"/>
</dbReference>
<accession>A0ABN8T3K1</accession>
<evidence type="ECO:0000256" key="11">
    <source>
        <dbReference type="PROSITE-ProRule" id="PRU00221"/>
    </source>
</evidence>
<evidence type="ECO:0000256" key="1">
    <source>
        <dbReference type="ARBA" id="ARBA00004123"/>
    </source>
</evidence>
<evidence type="ECO:0000313" key="13">
    <source>
        <dbReference type="Proteomes" id="UP001159427"/>
    </source>
</evidence>
<dbReference type="InterPro" id="IPR015943">
    <property type="entry name" value="WD40/YVTN_repeat-like_dom_sf"/>
</dbReference>
<feature type="repeat" description="WD" evidence="11">
    <location>
        <begin position="135"/>
        <end position="179"/>
    </location>
</feature>
<feature type="repeat" description="WD" evidence="11">
    <location>
        <begin position="32"/>
        <end position="73"/>
    </location>
</feature>
<reference evidence="12 13" key="1">
    <citation type="submission" date="2022-05" db="EMBL/GenBank/DDBJ databases">
        <authorList>
            <consortium name="Genoscope - CEA"/>
            <person name="William W."/>
        </authorList>
    </citation>
    <scope>NUCLEOTIDE SEQUENCE [LARGE SCALE GENOMIC DNA]</scope>
</reference>
<evidence type="ECO:0000256" key="10">
    <source>
        <dbReference type="ARBA" id="ARBA00023242"/>
    </source>
</evidence>
<comment type="caution">
    <text evidence="12">The sequence shown here is derived from an EMBL/GenBank/DDBJ whole genome shotgun (WGS) entry which is preliminary data.</text>
</comment>
<evidence type="ECO:0000256" key="6">
    <source>
        <dbReference type="ARBA" id="ARBA00022490"/>
    </source>
</evidence>
<dbReference type="SMART" id="SM00320">
    <property type="entry name" value="WD40"/>
    <property type="match status" value="4"/>
</dbReference>
<dbReference type="EMBL" id="CALNXI010006063">
    <property type="protein sequence ID" value="CAH3198865.1"/>
    <property type="molecule type" value="Genomic_DNA"/>
</dbReference>
<comment type="pathway">
    <text evidence="3">tRNA modification; 5-methoxycarbonylmethyl-2-thiouridine-tRNA biosynthesis.</text>
</comment>
<evidence type="ECO:0000256" key="8">
    <source>
        <dbReference type="ARBA" id="ARBA00022694"/>
    </source>
</evidence>
<evidence type="ECO:0000313" key="12">
    <source>
        <dbReference type="EMBL" id="CAH3198865.1"/>
    </source>
</evidence>
<dbReference type="Gene3D" id="2.130.10.10">
    <property type="entry name" value="YVTN repeat-like/Quinoprotein amine dehydrogenase"/>
    <property type="match status" value="2"/>
</dbReference>
<keyword evidence="7 11" id="KW-0853">WD repeat</keyword>
<dbReference type="PANTHER" id="PTHR44111">
    <property type="entry name" value="ELONGATOR COMPLEX PROTEIN 2"/>
    <property type="match status" value="1"/>
</dbReference>